<evidence type="ECO:0000313" key="2">
    <source>
        <dbReference type="EMBL" id="GMN74870.1"/>
    </source>
</evidence>
<evidence type="ECO:0000313" key="3">
    <source>
        <dbReference type="Proteomes" id="UP001187192"/>
    </source>
</evidence>
<feature type="compositionally biased region" description="Polar residues" evidence="1">
    <location>
        <begin position="270"/>
        <end position="283"/>
    </location>
</feature>
<feature type="region of interest" description="Disordered" evidence="1">
    <location>
        <begin position="263"/>
        <end position="305"/>
    </location>
</feature>
<keyword evidence="3" id="KW-1185">Reference proteome</keyword>
<accession>A0AA88JHS6</accession>
<dbReference type="EMBL" id="BTGU01014822">
    <property type="protein sequence ID" value="GMN74870.1"/>
    <property type="molecule type" value="Genomic_DNA"/>
</dbReference>
<comment type="caution">
    <text evidence="2">The sequence shown here is derived from an EMBL/GenBank/DDBJ whole genome shotgun (WGS) entry which is preliminary data.</text>
</comment>
<feature type="compositionally biased region" description="Low complexity" evidence="1">
    <location>
        <begin position="70"/>
        <end position="81"/>
    </location>
</feature>
<feature type="compositionally biased region" description="Basic and acidic residues" evidence="1">
    <location>
        <begin position="38"/>
        <end position="49"/>
    </location>
</feature>
<dbReference type="AlphaFoldDB" id="A0AA88JHS6"/>
<gene>
    <name evidence="2" type="ORF">TIFTF001_054467</name>
</gene>
<dbReference type="Proteomes" id="UP001187192">
    <property type="component" value="Unassembled WGS sequence"/>
</dbReference>
<evidence type="ECO:0000256" key="1">
    <source>
        <dbReference type="SAM" id="MobiDB-lite"/>
    </source>
</evidence>
<feature type="compositionally biased region" description="Basic and acidic residues" evidence="1">
    <location>
        <begin position="161"/>
        <end position="172"/>
    </location>
</feature>
<name>A0AA88JHS6_FICCA</name>
<sequence>MLSYFFLSTHLLGFTDRHDQKNILRTGVFSGPDNPIRTSEHYARRDRSGRSGLHGPVRTSEHKCSQIFRTGLTSPGLTGPGQANPENPAGKASKFARFFLDRSGPVPVRPVRKIRSRLASKFARCFSGPVRKIRSGTASKFPRCFSGPTGVFSGPDNPVRTSEHYARRDRSGRSGQHSTVRTSEHKCSQIFRTGLTGPGQAGPKNPVGKASKFARCFSGLVRTSEQFCLLFFRTGPGPAGPENPVRTSEQNCSLFFRTGPDRFRSGRSGPGSNFCSLSQTGLTGQARPAGPDRHDCSRSSRSGKPASNFCSLAWIGISGQS</sequence>
<reference evidence="2" key="1">
    <citation type="submission" date="2023-07" db="EMBL/GenBank/DDBJ databases">
        <title>draft genome sequence of fig (Ficus carica).</title>
        <authorList>
            <person name="Takahashi T."/>
            <person name="Nishimura K."/>
        </authorList>
    </citation>
    <scope>NUCLEOTIDE SEQUENCE</scope>
</reference>
<feature type="region of interest" description="Disordered" evidence="1">
    <location>
        <begin position="152"/>
        <end position="206"/>
    </location>
</feature>
<proteinExistence type="predicted"/>
<protein>
    <submittedName>
        <fullName evidence="2">Uncharacterized protein</fullName>
    </submittedName>
</protein>
<organism evidence="2 3">
    <name type="scientific">Ficus carica</name>
    <name type="common">Common fig</name>
    <dbReference type="NCBI Taxonomy" id="3494"/>
    <lineage>
        <taxon>Eukaryota</taxon>
        <taxon>Viridiplantae</taxon>
        <taxon>Streptophyta</taxon>
        <taxon>Embryophyta</taxon>
        <taxon>Tracheophyta</taxon>
        <taxon>Spermatophyta</taxon>
        <taxon>Magnoliopsida</taxon>
        <taxon>eudicotyledons</taxon>
        <taxon>Gunneridae</taxon>
        <taxon>Pentapetalae</taxon>
        <taxon>rosids</taxon>
        <taxon>fabids</taxon>
        <taxon>Rosales</taxon>
        <taxon>Moraceae</taxon>
        <taxon>Ficeae</taxon>
        <taxon>Ficus</taxon>
    </lineage>
</organism>
<feature type="region of interest" description="Disordered" evidence="1">
    <location>
        <begin position="34"/>
        <end position="90"/>
    </location>
</feature>